<sequence>MTTQLLPSASTSDALQNAAYLAEQFDTMRQHQDYQAEDQFPHQEFDALREQGLLNTTLPGQPLDFQSKVTAELLHLLKLIGKGNLSVGRIYEGHINALYLIHLFGNPTQKERWYDDTEQHIFGVWNTQAQDGIKIQSLGHGEYQLKGAKTFCSGAQWVTRPIVTGQLISETGEDLGWQMCVVPLEQQKDLPVDASFWKPLGMKASVSHKIDFTDIILEEENLLGNPDEYHQQPYFSGGAVRFAAVQLGGAEAIFDATRKYLQKLQRTDDPYQQMRFGEMAILIESGNQWIQNAGKLADGDYSDEQIINYANMTRSAIEKIGLEVMRLSERCVGARGLLYPEPFALLHADLTTYLRQPAPDQALAQVGNYVGTKTDAAHALWSSQS</sequence>
<dbReference type="SUPFAM" id="SSF56645">
    <property type="entry name" value="Acyl-CoA dehydrogenase NM domain-like"/>
    <property type="match status" value="1"/>
</dbReference>
<dbReference type="PANTHER" id="PTHR48083">
    <property type="entry name" value="MEDIUM-CHAIN SPECIFIC ACYL-COA DEHYDROGENASE, MITOCHONDRIAL-RELATED"/>
    <property type="match status" value="1"/>
</dbReference>
<dbReference type="InterPro" id="IPR036250">
    <property type="entry name" value="AcylCo_DH-like_C"/>
</dbReference>
<dbReference type="GO" id="GO:0033539">
    <property type="term" value="P:fatty acid beta-oxidation using acyl-CoA dehydrogenase"/>
    <property type="evidence" value="ECO:0007669"/>
    <property type="project" value="TreeGrafter"/>
</dbReference>
<dbReference type="InterPro" id="IPR037069">
    <property type="entry name" value="AcylCoA_DH/ox_N_sf"/>
</dbReference>
<comment type="cofactor">
    <cofactor evidence="1">
        <name>FAD</name>
        <dbReference type="ChEBI" id="CHEBI:57692"/>
    </cofactor>
</comment>
<dbReference type="InterPro" id="IPR046373">
    <property type="entry name" value="Acyl-CoA_Oxase/DH_mid-dom_sf"/>
</dbReference>
<comment type="similarity">
    <text evidence="2">Belongs to the acyl-CoA dehydrogenase family.</text>
</comment>
<keyword evidence="5" id="KW-0560">Oxidoreductase</keyword>
<dbReference type="SUPFAM" id="SSF47203">
    <property type="entry name" value="Acyl-CoA dehydrogenase C-terminal domain-like"/>
    <property type="match status" value="1"/>
</dbReference>
<reference evidence="8" key="2">
    <citation type="journal article" date="2024" name="Antonie Van Leeuwenhoek">
        <title>Roseihalotalea indica gen. nov., sp. nov., a halophilic Bacteroidetes from mesopelagic Southwest Indian Ocean with higher carbohydrate metabolic potential.</title>
        <authorList>
            <person name="Chen B."/>
            <person name="Zhang M."/>
            <person name="Lin D."/>
            <person name="Ye J."/>
            <person name="Tang K."/>
        </authorList>
    </citation>
    <scope>NUCLEOTIDE SEQUENCE</scope>
    <source>
        <strain evidence="8">TK19036</strain>
    </source>
</reference>
<protein>
    <submittedName>
        <fullName evidence="8">Acyl-CoA dehydrogenase family protein</fullName>
    </submittedName>
</protein>
<keyword evidence="3" id="KW-0285">Flavoprotein</keyword>
<reference evidence="8" key="1">
    <citation type="journal article" date="2023" name="Comput. Struct. Biotechnol. J.">
        <title>Discovery of a novel marine Bacteroidetes with a rich repertoire of carbohydrate-active enzymes.</title>
        <authorList>
            <person name="Chen B."/>
            <person name="Liu G."/>
            <person name="Chen Q."/>
            <person name="Wang H."/>
            <person name="Liu L."/>
            <person name="Tang K."/>
        </authorList>
    </citation>
    <scope>NUCLEOTIDE SEQUENCE</scope>
    <source>
        <strain evidence="8">TK19036</strain>
    </source>
</reference>
<gene>
    <name evidence="8" type="ORF">K4G66_24025</name>
</gene>
<evidence type="ECO:0000313" key="8">
    <source>
        <dbReference type="EMBL" id="WKN35446.1"/>
    </source>
</evidence>
<dbReference type="GO" id="GO:0050660">
    <property type="term" value="F:flavin adenine dinucleotide binding"/>
    <property type="evidence" value="ECO:0007669"/>
    <property type="project" value="InterPro"/>
</dbReference>
<organism evidence="8">
    <name type="scientific">Roseihalotalea indica</name>
    <dbReference type="NCBI Taxonomy" id="2867963"/>
    <lineage>
        <taxon>Bacteria</taxon>
        <taxon>Pseudomonadati</taxon>
        <taxon>Bacteroidota</taxon>
        <taxon>Cytophagia</taxon>
        <taxon>Cytophagales</taxon>
        <taxon>Catalimonadaceae</taxon>
        <taxon>Roseihalotalea</taxon>
    </lineage>
</organism>
<proteinExistence type="inferred from homology"/>
<dbReference type="PANTHER" id="PTHR48083:SF37">
    <property type="entry name" value="DEHYDROGENASE, PUTATIVE-RELATED"/>
    <property type="match status" value="1"/>
</dbReference>
<dbReference type="AlphaFoldDB" id="A0AA49GNF6"/>
<evidence type="ECO:0000259" key="6">
    <source>
        <dbReference type="Pfam" id="PF00441"/>
    </source>
</evidence>
<feature type="domain" description="Acyl-CoA dehydrogenase/oxidase N-terminal" evidence="7">
    <location>
        <begin position="30"/>
        <end position="114"/>
    </location>
</feature>
<evidence type="ECO:0000256" key="3">
    <source>
        <dbReference type="ARBA" id="ARBA00022630"/>
    </source>
</evidence>
<dbReference type="InterPro" id="IPR013786">
    <property type="entry name" value="AcylCoA_DH/ox_N"/>
</dbReference>
<feature type="domain" description="Acyl-CoA dehydrogenase/oxidase C-terminal" evidence="6">
    <location>
        <begin position="238"/>
        <end position="350"/>
    </location>
</feature>
<evidence type="ECO:0000256" key="2">
    <source>
        <dbReference type="ARBA" id="ARBA00009347"/>
    </source>
</evidence>
<dbReference type="Gene3D" id="1.20.140.10">
    <property type="entry name" value="Butyryl-CoA Dehydrogenase, subunit A, domain 3"/>
    <property type="match status" value="1"/>
</dbReference>
<evidence type="ECO:0000259" key="7">
    <source>
        <dbReference type="Pfam" id="PF02771"/>
    </source>
</evidence>
<evidence type="ECO:0000256" key="1">
    <source>
        <dbReference type="ARBA" id="ARBA00001974"/>
    </source>
</evidence>
<accession>A0AA49GNF6</accession>
<name>A0AA49GNF6_9BACT</name>
<dbReference type="InterPro" id="IPR009075">
    <property type="entry name" value="AcylCo_DH/oxidase_C"/>
</dbReference>
<dbReference type="GO" id="GO:0005737">
    <property type="term" value="C:cytoplasm"/>
    <property type="evidence" value="ECO:0007669"/>
    <property type="project" value="TreeGrafter"/>
</dbReference>
<dbReference type="Pfam" id="PF00441">
    <property type="entry name" value="Acyl-CoA_dh_1"/>
    <property type="match status" value="1"/>
</dbReference>
<evidence type="ECO:0000256" key="4">
    <source>
        <dbReference type="ARBA" id="ARBA00022827"/>
    </source>
</evidence>
<dbReference type="Gene3D" id="1.10.540.10">
    <property type="entry name" value="Acyl-CoA dehydrogenase/oxidase, N-terminal domain"/>
    <property type="match status" value="1"/>
</dbReference>
<dbReference type="InterPro" id="IPR009100">
    <property type="entry name" value="AcylCoA_DH/oxidase_NM_dom_sf"/>
</dbReference>
<dbReference type="EMBL" id="CP120682">
    <property type="protein sequence ID" value="WKN35446.1"/>
    <property type="molecule type" value="Genomic_DNA"/>
</dbReference>
<evidence type="ECO:0000256" key="5">
    <source>
        <dbReference type="ARBA" id="ARBA00023002"/>
    </source>
</evidence>
<dbReference type="Gene3D" id="2.40.110.10">
    <property type="entry name" value="Butyryl-CoA Dehydrogenase, subunit A, domain 2"/>
    <property type="match status" value="1"/>
</dbReference>
<keyword evidence="4" id="KW-0274">FAD</keyword>
<dbReference type="InterPro" id="IPR050741">
    <property type="entry name" value="Acyl-CoA_dehydrogenase"/>
</dbReference>
<dbReference type="Pfam" id="PF02771">
    <property type="entry name" value="Acyl-CoA_dh_N"/>
    <property type="match status" value="1"/>
</dbReference>
<dbReference type="GO" id="GO:0003995">
    <property type="term" value="F:acyl-CoA dehydrogenase activity"/>
    <property type="evidence" value="ECO:0007669"/>
    <property type="project" value="TreeGrafter"/>
</dbReference>